<dbReference type="SUPFAM" id="SSF54862">
    <property type="entry name" value="4Fe-4S ferredoxins"/>
    <property type="match status" value="1"/>
</dbReference>
<evidence type="ECO:0000256" key="1">
    <source>
        <dbReference type="ARBA" id="ARBA00022723"/>
    </source>
</evidence>
<feature type="domain" description="4Fe-4S ferredoxin-type" evidence="4">
    <location>
        <begin position="428"/>
        <end position="459"/>
    </location>
</feature>
<proteinExistence type="predicted"/>
<name>A0A4R3K7W5_9FIRM</name>
<keyword evidence="6" id="KW-1185">Reference proteome</keyword>
<dbReference type="Proteomes" id="UP000295188">
    <property type="component" value="Unassembled WGS sequence"/>
</dbReference>
<dbReference type="PROSITE" id="PS00198">
    <property type="entry name" value="4FE4S_FER_1"/>
    <property type="match status" value="1"/>
</dbReference>
<gene>
    <name evidence="5" type="ORF">EDC37_10859</name>
</gene>
<evidence type="ECO:0000313" key="5">
    <source>
        <dbReference type="EMBL" id="TCS79000.1"/>
    </source>
</evidence>
<evidence type="ECO:0000313" key="6">
    <source>
        <dbReference type="Proteomes" id="UP000295188"/>
    </source>
</evidence>
<comment type="caution">
    <text evidence="5">The sequence shown here is derived from an EMBL/GenBank/DDBJ whole genome shotgun (WGS) entry which is preliminary data.</text>
</comment>
<evidence type="ECO:0000256" key="2">
    <source>
        <dbReference type="ARBA" id="ARBA00023004"/>
    </source>
</evidence>
<evidence type="ECO:0000256" key="3">
    <source>
        <dbReference type="ARBA" id="ARBA00023014"/>
    </source>
</evidence>
<protein>
    <submittedName>
        <fullName evidence="5">Putative selenate reductase</fullName>
    </submittedName>
</protein>
<keyword evidence="3" id="KW-0411">Iron-sulfur</keyword>
<feature type="domain" description="4Fe-4S ferredoxin-type" evidence="4">
    <location>
        <begin position="462"/>
        <end position="492"/>
    </location>
</feature>
<reference evidence="5 6" key="1">
    <citation type="submission" date="2019-03" db="EMBL/GenBank/DDBJ databases">
        <title>Genomic Encyclopedia of Type Strains, Phase IV (KMG-IV): sequencing the most valuable type-strain genomes for metagenomic binning, comparative biology and taxonomic classification.</title>
        <authorList>
            <person name="Goeker M."/>
        </authorList>
    </citation>
    <scope>NUCLEOTIDE SEQUENCE [LARGE SCALE GENOMIC DNA]</scope>
    <source>
        <strain evidence="5 6">DSM 20467</strain>
    </source>
</reference>
<organism evidence="5 6">
    <name type="scientific">Pectinatus cerevisiiphilus</name>
    <dbReference type="NCBI Taxonomy" id="86956"/>
    <lineage>
        <taxon>Bacteria</taxon>
        <taxon>Bacillati</taxon>
        <taxon>Bacillota</taxon>
        <taxon>Negativicutes</taxon>
        <taxon>Selenomonadales</taxon>
        <taxon>Selenomonadaceae</taxon>
        <taxon>Pectinatus</taxon>
    </lineage>
</organism>
<dbReference type="PROSITE" id="PS51379">
    <property type="entry name" value="4FE4S_FER_2"/>
    <property type="match status" value="2"/>
</dbReference>
<dbReference type="AlphaFoldDB" id="A0A4R3K7W5"/>
<sequence length="551" mass="61654">MGDKMIPVDFTVLLQNIRAEYKDKRTVYGVPVKFIDKKKSYKNEYMDIELPFGPAAGPHTQMAQNIAAAYAGGARFFELKTVQILDGESMHINKPCISVPDECYNIEWSTELTIEQAFAEYVKAYFLLKFMAVEFGMGRIDGFSFNMSVGYDLQGIKSDKVNRFIDNMKDAGRTETYKYCYAQLKNELSTCELFSAANLADIDTNIADSITVSTMHGCPAGEIEKIAGYLLTEKELPVYIKLNPTLNGLAETQKLLTNKGYGYIKLIEGNFRDDLKLPEAVDMLANLLAQAEKLGRFFGVKLTNTLPVLVDRKQLPDEQMYLSGKPLFLLSLAVADKLANIFGERLPISFSGGLDGHNIAPMLEAGIYPLTMATVLLQGKGYGYFTEYADIIGKVQKNANRPQKNKINILLKNSLADTYYEKKRSGHKKNDIGLPMLNCKNCQLCIKVCPNRANIMLEAGEKRQIIHIDAFCNECGNCATFCPYAGKPYRAKFTIYNSPAAFATSENSGMVWLNGECKIRLNTTIRHEDDIAYKNLLAAVQAKYMAVKVYE</sequence>
<keyword evidence="2" id="KW-0408">Iron</keyword>
<dbReference type="EMBL" id="SMAA01000008">
    <property type="protein sequence ID" value="TCS79000.1"/>
    <property type="molecule type" value="Genomic_DNA"/>
</dbReference>
<dbReference type="GO" id="GO:0051536">
    <property type="term" value="F:iron-sulfur cluster binding"/>
    <property type="evidence" value="ECO:0007669"/>
    <property type="project" value="UniProtKB-KW"/>
</dbReference>
<dbReference type="GO" id="GO:0046872">
    <property type="term" value="F:metal ion binding"/>
    <property type="evidence" value="ECO:0007669"/>
    <property type="project" value="UniProtKB-KW"/>
</dbReference>
<keyword evidence="1" id="KW-0479">Metal-binding</keyword>
<dbReference type="InterPro" id="IPR017896">
    <property type="entry name" value="4Fe4S_Fe-S-bd"/>
</dbReference>
<dbReference type="SUPFAM" id="SSF51395">
    <property type="entry name" value="FMN-linked oxidoreductases"/>
    <property type="match status" value="1"/>
</dbReference>
<evidence type="ECO:0000259" key="4">
    <source>
        <dbReference type="PROSITE" id="PS51379"/>
    </source>
</evidence>
<dbReference type="InterPro" id="IPR017900">
    <property type="entry name" value="4Fe4S_Fe_S_CS"/>
</dbReference>
<dbReference type="Gene3D" id="3.30.70.20">
    <property type="match status" value="1"/>
</dbReference>
<accession>A0A4R3K7W5</accession>